<evidence type="ECO:0000313" key="2">
    <source>
        <dbReference type="EMBL" id="MEQ2170021.1"/>
    </source>
</evidence>
<evidence type="ECO:0000313" key="3">
    <source>
        <dbReference type="Proteomes" id="UP001476798"/>
    </source>
</evidence>
<gene>
    <name evidence="2" type="ORF">GOODEAATRI_031011</name>
</gene>
<dbReference type="EMBL" id="JAHRIO010035084">
    <property type="protein sequence ID" value="MEQ2170021.1"/>
    <property type="molecule type" value="Genomic_DNA"/>
</dbReference>
<name>A0ABV0NG18_9TELE</name>
<keyword evidence="3" id="KW-1185">Reference proteome</keyword>
<comment type="caution">
    <text evidence="2">The sequence shown here is derived from an EMBL/GenBank/DDBJ whole genome shotgun (WGS) entry which is preliminary data.</text>
</comment>
<evidence type="ECO:0000256" key="1">
    <source>
        <dbReference type="SAM" id="MobiDB-lite"/>
    </source>
</evidence>
<organism evidence="2 3">
    <name type="scientific">Goodea atripinnis</name>
    <dbReference type="NCBI Taxonomy" id="208336"/>
    <lineage>
        <taxon>Eukaryota</taxon>
        <taxon>Metazoa</taxon>
        <taxon>Chordata</taxon>
        <taxon>Craniata</taxon>
        <taxon>Vertebrata</taxon>
        <taxon>Euteleostomi</taxon>
        <taxon>Actinopterygii</taxon>
        <taxon>Neopterygii</taxon>
        <taxon>Teleostei</taxon>
        <taxon>Neoteleostei</taxon>
        <taxon>Acanthomorphata</taxon>
        <taxon>Ovalentaria</taxon>
        <taxon>Atherinomorphae</taxon>
        <taxon>Cyprinodontiformes</taxon>
        <taxon>Goodeidae</taxon>
        <taxon>Goodea</taxon>
    </lineage>
</organism>
<feature type="region of interest" description="Disordered" evidence="1">
    <location>
        <begin position="1"/>
        <end position="60"/>
    </location>
</feature>
<accession>A0ABV0NG18</accession>
<sequence length="60" mass="6273">RAPQEASSASQYQSHRLQKELPPDPGVLSVPDSGSALCGRGDSGRLDPAASTHFTSLLQP</sequence>
<protein>
    <recommendedName>
        <fullName evidence="4">Androgen receptor</fullName>
    </recommendedName>
</protein>
<evidence type="ECO:0008006" key="4">
    <source>
        <dbReference type="Google" id="ProtNLM"/>
    </source>
</evidence>
<feature type="compositionally biased region" description="Polar residues" evidence="1">
    <location>
        <begin position="1"/>
        <end position="15"/>
    </location>
</feature>
<feature type="non-terminal residue" evidence="2">
    <location>
        <position position="1"/>
    </location>
</feature>
<dbReference type="Proteomes" id="UP001476798">
    <property type="component" value="Unassembled WGS sequence"/>
</dbReference>
<proteinExistence type="predicted"/>
<reference evidence="2 3" key="1">
    <citation type="submission" date="2021-06" db="EMBL/GenBank/DDBJ databases">
        <authorList>
            <person name="Palmer J.M."/>
        </authorList>
    </citation>
    <scope>NUCLEOTIDE SEQUENCE [LARGE SCALE GENOMIC DNA]</scope>
    <source>
        <strain evidence="2 3">GA_2019</strain>
        <tissue evidence="2">Muscle</tissue>
    </source>
</reference>